<keyword evidence="3" id="KW-1185">Reference proteome</keyword>
<keyword evidence="1" id="KW-0472">Membrane</keyword>
<feature type="transmembrane region" description="Helical" evidence="1">
    <location>
        <begin position="187"/>
        <end position="205"/>
    </location>
</feature>
<evidence type="ECO:0000256" key="1">
    <source>
        <dbReference type="SAM" id="Phobius"/>
    </source>
</evidence>
<dbReference type="EMBL" id="JAGFBR010000012">
    <property type="protein sequence ID" value="KAH0457608.1"/>
    <property type="molecule type" value="Genomic_DNA"/>
</dbReference>
<evidence type="ECO:0000313" key="2">
    <source>
        <dbReference type="EMBL" id="KAH0457608.1"/>
    </source>
</evidence>
<keyword evidence="1" id="KW-0812">Transmembrane</keyword>
<sequence>MEVNPIKISWFRHPGNSYMRDFWRVCVVESLRAFACNLENCSELSYCWSEIGFTIGDGLVIARELAIGAASALSGIPLGLINTEENEANRSLDLPRCDSRLLVVSGEARRLLGEFLEDVVNEGVHDAHRLARDPDVWVNLLQNLKDINLVSLGGLLGLLLLLIARSDAFFCCRKAFSRPRFLSRKRFLRLLGHLCLLLLLLHRLLSGGLLLSELLLCLWSHWNRQSTRDETNPRRIERRMMDGG</sequence>
<comment type="caution">
    <text evidence="2">The sequence shown here is derived from an EMBL/GenBank/DDBJ whole genome shotgun (WGS) entry which is preliminary data.</text>
</comment>
<evidence type="ECO:0000313" key="3">
    <source>
        <dbReference type="Proteomes" id="UP000775213"/>
    </source>
</evidence>
<gene>
    <name evidence="2" type="ORF">IEQ34_012923</name>
</gene>
<name>A0AAV7GQ08_DENCH</name>
<feature type="transmembrane region" description="Helical" evidence="1">
    <location>
        <begin position="147"/>
        <end position="166"/>
    </location>
</feature>
<proteinExistence type="predicted"/>
<keyword evidence="1" id="KW-1133">Transmembrane helix</keyword>
<protein>
    <submittedName>
        <fullName evidence="2">Uncharacterized protein</fullName>
    </submittedName>
</protein>
<organism evidence="2 3">
    <name type="scientific">Dendrobium chrysotoxum</name>
    <name type="common">Orchid</name>
    <dbReference type="NCBI Taxonomy" id="161865"/>
    <lineage>
        <taxon>Eukaryota</taxon>
        <taxon>Viridiplantae</taxon>
        <taxon>Streptophyta</taxon>
        <taxon>Embryophyta</taxon>
        <taxon>Tracheophyta</taxon>
        <taxon>Spermatophyta</taxon>
        <taxon>Magnoliopsida</taxon>
        <taxon>Liliopsida</taxon>
        <taxon>Asparagales</taxon>
        <taxon>Orchidaceae</taxon>
        <taxon>Epidendroideae</taxon>
        <taxon>Malaxideae</taxon>
        <taxon>Dendrobiinae</taxon>
        <taxon>Dendrobium</taxon>
    </lineage>
</organism>
<reference evidence="2 3" key="1">
    <citation type="journal article" date="2021" name="Hortic Res">
        <title>Chromosome-scale assembly of the Dendrobium chrysotoxum genome enhances the understanding of orchid evolution.</title>
        <authorList>
            <person name="Zhang Y."/>
            <person name="Zhang G.Q."/>
            <person name="Zhang D."/>
            <person name="Liu X.D."/>
            <person name="Xu X.Y."/>
            <person name="Sun W.H."/>
            <person name="Yu X."/>
            <person name="Zhu X."/>
            <person name="Wang Z.W."/>
            <person name="Zhao X."/>
            <person name="Zhong W.Y."/>
            <person name="Chen H."/>
            <person name="Yin W.L."/>
            <person name="Huang T."/>
            <person name="Niu S.C."/>
            <person name="Liu Z.J."/>
        </authorList>
    </citation>
    <scope>NUCLEOTIDE SEQUENCE [LARGE SCALE GENOMIC DNA]</scope>
    <source>
        <strain evidence="2">Lindl</strain>
    </source>
</reference>
<dbReference type="Proteomes" id="UP000775213">
    <property type="component" value="Unassembled WGS sequence"/>
</dbReference>
<dbReference type="AlphaFoldDB" id="A0AAV7GQ08"/>
<accession>A0AAV7GQ08</accession>